<dbReference type="Gene3D" id="3.20.20.330">
    <property type="entry name" value="Homocysteine-binding-like domain"/>
    <property type="match status" value="1"/>
</dbReference>
<dbReference type="GO" id="GO:0008270">
    <property type="term" value="F:zinc ion binding"/>
    <property type="evidence" value="ECO:0007669"/>
    <property type="project" value="InterPro"/>
</dbReference>
<dbReference type="GO" id="GO:0009086">
    <property type="term" value="P:methionine biosynthetic process"/>
    <property type="evidence" value="ECO:0007669"/>
    <property type="project" value="InterPro"/>
</dbReference>
<keyword evidence="3 4" id="KW-0479">Metal-binding</keyword>
<dbReference type="Pfam" id="PF02574">
    <property type="entry name" value="S-methyl_trans"/>
    <property type="match status" value="1"/>
</dbReference>
<keyword evidence="7" id="KW-1185">Reference proteome</keyword>
<reference evidence="6 7" key="1">
    <citation type="submission" date="2019-02" db="EMBL/GenBank/DDBJ databases">
        <title>Deep-cultivation of Planctomycetes and their phenomic and genomic characterization uncovers novel biology.</title>
        <authorList>
            <person name="Wiegand S."/>
            <person name="Jogler M."/>
            <person name="Boedeker C."/>
            <person name="Pinto D."/>
            <person name="Vollmers J."/>
            <person name="Rivas-Marin E."/>
            <person name="Kohn T."/>
            <person name="Peeters S.H."/>
            <person name="Heuer A."/>
            <person name="Rast P."/>
            <person name="Oberbeckmann S."/>
            <person name="Bunk B."/>
            <person name="Jeske O."/>
            <person name="Meyerdierks A."/>
            <person name="Storesund J.E."/>
            <person name="Kallscheuer N."/>
            <person name="Luecker S."/>
            <person name="Lage O.M."/>
            <person name="Pohl T."/>
            <person name="Merkel B.J."/>
            <person name="Hornburger P."/>
            <person name="Mueller R.-W."/>
            <person name="Bruemmer F."/>
            <person name="Labrenz M."/>
            <person name="Spormann A.M."/>
            <person name="Op Den Camp H."/>
            <person name="Overmann J."/>
            <person name="Amann R."/>
            <person name="Jetten M.S.M."/>
            <person name="Mascher T."/>
            <person name="Medema M.H."/>
            <person name="Devos D.P."/>
            <person name="Kaster A.-K."/>
            <person name="Ovreas L."/>
            <person name="Rohde M."/>
            <person name="Galperin M.Y."/>
            <person name="Jogler C."/>
        </authorList>
    </citation>
    <scope>NUCLEOTIDE SEQUENCE [LARGE SCALE GENOMIC DNA]</scope>
    <source>
        <strain evidence="6 7">CA13</strain>
    </source>
</reference>
<dbReference type="EC" id="2.1.1.10" evidence="6"/>
<keyword evidence="1 4" id="KW-0489">Methyltransferase</keyword>
<comment type="caution">
    <text evidence="6">The sequence shown here is derived from an EMBL/GenBank/DDBJ whole genome shotgun (WGS) entry which is preliminary data.</text>
</comment>
<evidence type="ECO:0000313" key="7">
    <source>
        <dbReference type="Proteomes" id="UP000315010"/>
    </source>
</evidence>
<dbReference type="PIRSF" id="PIRSF037505">
    <property type="entry name" value="Betaine_HMT"/>
    <property type="match status" value="1"/>
</dbReference>
<dbReference type="PROSITE" id="PS50970">
    <property type="entry name" value="HCY"/>
    <property type="match status" value="1"/>
</dbReference>
<proteinExistence type="predicted"/>
<keyword evidence="3 4" id="KW-0862">Zinc</keyword>
<dbReference type="InterPro" id="IPR036589">
    <property type="entry name" value="HCY_dom_sf"/>
</dbReference>
<accession>A0A5C5Z676</accession>
<dbReference type="GO" id="GO:0032259">
    <property type="term" value="P:methylation"/>
    <property type="evidence" value="ECO:0007669"/>
    <property type="project" value="UniProtKB-KW"/>
</dbReference>
<feature type="binding site" evidence="3 4">
    <location>
        <position position="260"/>
    </location>
    <ligand>
        <name>Zn(2+)</name>
        <dbReference type="ChEBI" id="CHEBI:29105"/>
    </ligand>
</feature>
<dbReference type="PANTHER" id="PTHR11103:SF18">
    <property type="entry name" value="SLR1189 PROTEIN"/>
    <property type="match status" value="1"/>
</dbReference>
<organism evidence="6 7">
    <name type="scientific">Novipirellula herctigrandis</name>
    <dbReference type="NCBI Taxonomy" id="2527986"/>
    <lineage>
        <taxon>Bacteria</taxon>
        <taxon>Pseudomonadati</taxon>
        <taxon>Planctomycetota</taxon>
        <taxon>Planctomycetia</taxon>
        <taxon>Pirellulales</taxon>
        <taxon>Pirellulaceae</taxon>
        <taxon>Novipirellula</taxon>
    </lineage>
</organism>
<sequence>MTSSIVLLDGPIGTQLSCRGVAVDLPSWSARAINTAPEILSQIHRDYADAGAVVHTANTFRTRHRTVGNNWRELTAKAVEIARHSVPIGHRIAGSLAPIFDCYRPDLSPSHPRNEHAEMAIELASAGCDLVLCETFPHVGEAIVAVDESVKTGLETWVAFTAGPNADLLSPYEMAEGARCAVDAGAATVLVNCTSAAQTTPFVKSLAGAKLNVPIGAYANAGPAEDCLGFANVSEHGIKQYCDFALQWIELGATLIGGCCGTGPMHIRAIRDRLLRN</sequence>
<evidence type="ECO:0000256" key="1">
    <source>
        <dbReference type="ARBA" id="ARBA00022603"/>
    </source>
</evidence>
<keyword evidence="2 4" id="KW-0808">Transferase</keyword>
<dbReference type="InterPro" id="IPR003726">
    <property type="entry name" value="HCY_dom"/>
</dbReference>
<dbReference type="RefSeq" id="WP_419194575.1">
    <property type="nucleotide sequence ID" value="NZ_SJPJ01000001.1"/>
</dbReference>
<feature type="domain" description="Hcy-binding" evidence="5">
    <location>
        <begin position="1"/>
        <end position="274"/>
    </location>
</feature>
<dbReference type="Proteomes" id="UP000315010">
    <property type="component" value="Unassembled WGS sequence"/>
</dbReference>
<dbReference type="SUPFAM" id="SSF82282">
    <property type="entry name" value="Homocysteine S-methyltransferase"/>
    <property type="match status" value="1"/>
</dbReference>
<gene>
    <name evidence="6" type="primary">mmuM</name>
    <name evidence="6" type="ORF">CA13_41780</name>
</gene>
<evidence type="ECO:0000256" key="2">
    <source>
        <dbReference type="ARBA" id="ARBA00022679"/>
    </source>
</evidence>
<evidence type="ECO:0000256" key="3">
    <source>
        <dbReference type="PIRSR" id="PIRSR037505-2"/>
    </source>
</evidence>
<protein>
    <submittedName>
        <fullName evidence="6">Homocysteine S-methyltransferase</fullName>
        <ecNumber evidence="6">2.1.1.10</ecNumber>
    </submittedName>
</protein>
<comment type="cofactor">
    <cofactor evidence="3">
        <name>Zn(2+)</name>
        <dbReference type="ChEBI" id="CHEBI:29105"/>
    </cofactor>
    <text evidence="3">Binds 1 zinc ion per subunit.</text>
</comment>
<dbReference type="EMBL" id="SJPJ01000001">
    <property type="protein sequence ID" value="TWT82715.1"/>
    <property type="molecule type" value="Genomic_DNA"/>
</dbReference>
<evidence type="ECO:0000313" key="6">
    <source>
        <dbReference type="EMBL" id="TWT82715.1"/>
    </source>
</evidence>
<evidence type="ECO:0000259" key="5">
    <source>
        <dbReference type="PROSITE" id="PS50970"/>
    </source>
</evidence>
<dbReference type="GO" id="GO:0008168">
    <property type="term" value="F:methyltransferase activity"/>
    <property type="evidence" value="ECO:0007669"/>
    <property type="project" value="UniProtKB-UniRule"/>
</dbReference>
<feature type="binding site" evidence="3 4">
    <location>
        <position position="259"/>
    </location>
    <ligand>
        <name>Zn(2+)</name>
        <dbReference type="ChEBI" id="CHEBI:29105"/>
    </ligand>
</feature>
<evidence type="ECO:0000256" key="4">
    <source>
        <dbReference type="PROSITE-ProRule" id="PRU00333"/>
    </source>
</evidence>
<name>A0A5C5Z676_9BACT</name>
<dbReference type="PANTHER" id="PTHR11103">
    <property type="entry name" value="SLR1189 PROTEIN"/>
    <property type="match status" value="1"/>
</dbReference>
<dbReference type="AlphaFoldDB" id="A0A5C5Z676"/>
<feature type="binding site" evidence="3 4">
    <location>
        <position position="193"/>
    </location>
    <ligand>
        <name>Zn(2+)</name>
        <dbReference type="ChEBI" id="CHEBI:29105"/>
    </ligand>
</feature>
<dbReference type="InterPro" id="IPR017226">
    <property type="entry name" value="BHMT-like"/>
</dbReference>